<evidence type="ECO:0000259" key="1">
    <source>
        <dbReference type="SMART" id="SM00256"/>
    </source>
</evidence>
<dbReference type="PANTHER" id="PTHR34145:SF65">
    <property type="entry name" value="FBD DOMAIN-CONTAINING PROTEIN"/>
    <property type="match status" value="1"/>
</dbReference>
<proteinExistence type="predicted"/>
<dbReference type="InterPro" id="IPR053772">
    <property type="entry name" value="At1g61320/At1g61330-like"/>
</dbReference>
<dbReference type="PANTHER" id="PTHR34145">
    <property type="entry name" value="OS02G0105600 PROTEIN"/>
    <property type="match status" value="1"/>
</dbReference>
<dbReference type="SMART" id="SM00256">
    <property type="entry name" value="FBOX"/>
    <property type="match status" value="1"/>
</dbReference>
<dbReference type="SUPFAM" id="SSF81383">
    <property type="entry name" value="F-box domain"/>
    <property type="match status" value="1"/>
</dbReference>
<evidence type="ECO:0000313" key="2">
    <source>
        <dbReference type="EMBL" id="KAJ0966191.1"/>
    </source>
</evidence>
<dbReference type="Proteomes" id="UP001085076">
    <property type="component" value="Miscellaneous, Linkage group lg08"/>
</dbReference>
<sequence length="387" mass="45175">MARDDEFMKRSCFEDRLTLLPDVIRMHILSFLPRKYAIRTGTLSSQWRDLWKSRYPYRTTLDFNESFLEDKTPGEVFRSINEAMEKQGDSKIEVFNLFFYPGRNYQDVVTRWIEQAVLNGYIRVFAPNLLLRSLVFVCCWNIQLIELSAEFLQSFHFIGGSPSLYLLNTPSYLVDVVMISGGDEYFKPPRDWLNIILGINGVEVMTLCNKGLEFLFGNGGFTSCRLPRLRELQVIIDESRDDHPIDICAFLKKCFLPSLERLFIELPSSYDSNWHFNNMALIQSGAQDQQFEKLKLVKLRGFKKHYKEMHLLRFLFQKAVVLEQMVLVVPHDHDMDICRKFAFHFMSTEVSIMPKASPQTQIVWVCSSEENANLLPTHSCLPFKIID</sequence>
<evidence type="ECO:0000313" key="3">
    <source>
        <dbReference type="Proteomes" id="UP001085076"/>
    </source>
</evidence>
<comment type="caution">
    <text evidence="2">The sequence shown here is derived from an EMBL/GenBank/DDBJ whole genome shotgun (WGS) entry which is preliminary data.</text>
</comment>
<dbReference type="OrthoDB" id="672536at2759"/>
<organism evidence="2 3">
    <name type="scientific">Dioscorea zingiberensis</name>
    <dbReference type="NCBI Taxonomy" id="325984"/>
    <lineage>
        <taxon>Eukaryota</taxon>
        <taxon>Viridiplantae</taxon>
        <taxon>Streptophyta</taxon>
        <taxon>Embryophyta</taxon>
        <taxon>Tracheophyta</taxon>
        <taxon>Spermatophyta</taxon>
        <taxon>Magnoliopsida</taxon>
        <taxon>Liliopsida</taxon>
        <taxon>Dioscoreales</taxon>
        <taxon>Dioscoreaceae</taxon>
        <taxon>Dioscorea</taxon>
    </lineage>
</organism>
<dbReference type="InterPro" id="IPR036047">
    <property type="entry name" value="F-box-like_dom_sf"/>
</dbReference>
<reference evidence="2" key="1">
    <citation type="submission" date="2021-03" db="EMBL/GenBank/DDBJ databases">
        <authorList>
            <person name="Li Z."/>
            <person name="Yang C."/>
        </authorList>
    </citation>
    <scope>NUCLEOTIDE SEQUENCE</scope>
    <source>
        <strain evidence="2">Dzin_1.0</strain>
        <tissue evidence="2">Leaf</tissue>
    </source>
</reference>
<gene>
    <name evidence="2" type="ORF">J5N97_027329</name>
</gene>
<dbReference type="EMBL" id="JAGGNH010000008">
    <property type="protein sequence ID" value="KAJ0966191.1"/>
    <property type="molecule type" value="Genomic_DNA"/>
</dbReference>
<reference evidence="2" key="2">
    <citation type="journal article" date="2022" name="Hortic Res">
        <title>The genome of Dioscorea zingiberensis sheds light on the biosynthesis, origin and evolution of the medicinally important diosgenin saponins.</title>
        <authorList>
            <person name="Li Y."/>
            <person name="Tan C."/>
            <person name="Li Z."/>
            <person name="Guo J."/>
            <person name="Li S."/>
            <person name="Chen X."/>
            <person name="Wang C."/>
            <person name="Dai X."/>
            <person name="Yang H."/>
            <person name="Song W."/>
            <person name="Hou L."/>
            <person name="Xu J."/>
            <person name="Tong Z."/>
            <person name="Xu A."/>
            <person name="Yuan X."/>
            <person name="Wang W."/>
            <person name="Yang Q."/>
            <person name="Chen L."/>
            <person name="Sun Z."/>
            <person name="Wang K."/>
            <person name="Pan B."/>
            <person name="Chen J."/>
            <person name="Bao Y."/>
            <person name="Liu F."/>
            <person name="Qi X."/>
            <person name="Gang D.R."/>
            <person name="Wen J."/>
            <person name="Li J."/>
        </authorList>
    </citation>
    <scope>NUCLEOTIDE SEQUENCE</scope>
    <source>
        <strain evidence="2">Dzin_1.0</strain>
    </source>
</reference>
<name>A0A9D5C3U0_9LILI</name>
<accession>A0A9D5C3U0</accession>
<dbReference type="InterPro" id="IPR001810">
    <property type="entry name" value="F-box_dom"/>
</dbReference>
<dbReference type="AlphaFoldDB" id="A0A9D5C3U0"/>
<dbReference type="Pfam" id="PF00646">
    <property type="entry name" value="F-box"/>
    <property type="match status" value="1"/>
</dbReference>
<protein>
    <recommendedName>
        <fullName evidence="1">F-box domain-containing protein</fullName>
    </recommendedName>
</protein>
<keyword evidence="3" id="KW-1185">Reference proteome</keyword>
<feature type="domain" description="F-box" evidence="1">
    <location>
        <begin position="20"/>
        <end position="60"/>
    </location>
</feature>